<dbReference type="Gene3D" id="1.25.40.20">
    <property type="entry name" value="Ankyrin repeat-containing domain"/>
    <property type="match status" value="1"/>
</dbReference>
<dbReference type="Proteomes" id="UP000002630">
    <property type="component" value="Unassembled WGS sequence"/>
</dbReference>
<evidence type="ECO:0000313" key="4">
    <source>
        <dbReference type="EMBL" id="CBJ31653.1"/>
    </source>
</evidence>
<dbReference type="PROSITE" id="PS50088">
    <property type="entry name" value="ANK_REPEAT"/>
    <property type="match status" value="1"/>
</dbReference>
<keyword evidence="1" id="KW-0677">Repeat</keyword>
<dbReference type="Pfam" id="PF12796">
    <property type="entry name" value="Ank_2"/>
    <property type="match status" value="1"/>
</dbReference>
<dbReference type="SUPFAM" id="SSF48403">
    <property type="entry name" value="Ankyrin repeat"/>
    <property type="match status" value="1"/>
</dbReference>
<accession>D7FUJ7</accession>
<dbReference type="OrthoDB" id="58601at2759"/>
<dbReference type="InterPro" id="IPR036770">
    <property type="entry name" value="Ankyrin_rpt-contain_sf"/>
</dbReference>
<organism evidence="4 5">
    <name type="scientific">Ectocarpus siliculosus</name>
    <name type="common">Brown alga</name>
    <name type="synonym">Conferva siliculosa</name>
    <dbReference type="NCBI Taxonomy" id="2880"/>
    <lineage>
        <taxon>Eukaryota</taxon>
        <taxon>Sar</taxon>
        <taxon>Stramenopiles</taxon>
        <taxon>Ochrophyta</taxon>
        <taxon>PX clade</taxon>
        <taxon>Phaeophyceae</taxon>
        <taxon>Ectocarpales</taxon>
        <taxon>Ectocarpaceae</taxon>
        <taxon>Ectocarpus</taxon>
    </lineage>
</organism>
<evidence type="ECO:0000256" key="3">
    <source>
        <dbReference type="PROSITE-ProRule" id="PRU00023"/>
    </source>
</evidence>
<dbReference type="SMART" id="SM00248">
    <property type="entry name" value="ANK"/>
    <property type="match status" value="2"/>
</dbReference>
<sequence length="149" mass="15634">MAVQDCAPVDLARGECENEEGSTPVHQAVHGGSAPAIDMLAKAGANIEKRNVNGATPLHAAMQCYLEVALPLLRHGAEVITATTEILAPLHLAAGFAGSERAAEIVDLLLRWGTDEGVPDDEGRKAGDFVWVDARCGWIGQGVQDTQPA</sequence>
<feature type="repeat" description="ANK" evidence="3">
    <location>
        <begin position="20"/>
        <end position="52"/>
    </location>
</feature>
<dbReference type="EMBL" id="FN649760">
    <property type="protein sequence ID" value="CBJ31653.1"/>
    <property type="molecule type" value="Genomic_DNA"/>
</dbReference>
<name>D7FUJ7_ECTSI</name>
<dbReference type="PANTHER" id="PTHR24134:SF9">
    <property type="entry name" value="ANKYRIN REPEAT AND SOCS BOX PROTEIN 8"/>
    <property type="match status" value="1"/>
</dbReference>
<evidence type="ECO:0000256" key="2">
    <source>
        <dbReference type="ARBA" id="ARBA00023043"/>
    </source>
</evidence>
<keyword evidence="5" id="KW-1185">Reference proteome</keyword>
<dbReference type="PANTHER" id="PTHR24134">
    <property type="entry name" value="ANKYRIN REPEAT-CONTAINING PROTEIN DDB_G0279043"/>
    <property type="match status" value="1"/>
</dbReference>
<protein>
    <submittedName>
        <fullName evidence="4">Uncharacterized protein</fullName>
    </submittedName>
</protein>
<dbReference type="AlphaFoldDB" id="D7FUJ7"/>
<dbReference type="InterPro" id="IPR002110">
    <property type="entry name" value="Ankyrin_rpt"/>
</dbReference>
<reference evidence="4 5" key="1">
    <citation type="journal article" date="2010" name="Nature">
        <title>The Ectocarpus genome and the independent evolution of multicellularity in brown algae.</title>
        <authorList>
            <person name="Cock J.M."/>
            <person name="Sterck L."/>
            <person name="Rouze P."/>
            <person name="Scornet D."/>
            <person name="Allen A.E."/>
            <person name="Amoutzias G."/>
            <person name="Anthouard V."/>
            <person name="Artiguenave F."/>
            <person name="Aury J.M."/>
            <person name="Badger J.H."/>
            <person name="Beszteri B."/>
            <person name="Billiau K."/>
            <person name="Bonnet E."/>
            <person name="Bothwell J.H."/>
            <person name="Bowler C."/>
            <person name="Boyen C."/>
            <person name="Brownlee C."/>
            <person name="Carrano C.J."/>
            <person name="Charrier B."/>
            <person name="Cho G.Y."/>
            <person name="Coelho S.M."/>
            <person name="Collen J."/>
            <person name="Corre E."/>
            <person name="Da Silva C."/>
            <person name="Delage L."/>
            <person name="Delaroque N."/>
            <person name="Dittami S.M."/>
            <person name="Doulbeau S."/>
            <person name="Elias M."/>
            <person name="Farnham G."/>
            <person name="Gachon C.M."/>
            <person name="Gschloessl B."/>
            <person name="Heesch S."/>
            <person name="Jabbari K."/>
            <person name="Jubin C."/>
            <person name="Kawai H."/>
            <person name="Kimura K."/>
            <person name="Kloareg B."/>
            <person name="Kupper F.C."/>
            <person name="Lang D."/>
            <person name="Le Bail A."/>
            <person name="Leblanc C."/>
            <person name="Lerouge P."/>
            <person name="Lohr M."/>
            <person name="Lopez P.J."/>
            <person name="Martens C."/>
            <person name="Maumus F."/>
            <person name="Michel G."/>
            <person name="Miranda-Saavedra D."/>
            <person name="Morales J."/>
            <person name="Moreau H."/>
            <person name="Motomura T."/>
            <person name="Nagasato C."/>
            <person name="Napoli C.A."/>
            <person name="Nelson D.R."/>
            <person name="Nyvall-Collen P."/>
            <person name="Peters A.F."/>
            <person name="Pommier C."/>
            <person name="Potin P."/>
            <person name="Poulain J."/>
            <person name="Quesneville H."/>
            <person name="Read B."/>
            <person name="Rensing S.A."/>
            <person name="Ritter A."/>
            <person name="Rousvoal S."/>
            <person name="Samanta M."/>
            <person name="Samson G."/>
            <person name="Schroeder D.C."/>
            <person name="Segurens B."/>
            <person name="Strittmatter M."/>
            <person name="Tonon T."/>
            <person name="Tregear J.W."/>
            <person name="Valentin K."/>
            <person name="von Dassow P."/>
            <person name="Yamagishi T."/>
            <person name="Van de Peer Y."/>
            <person name="Wincker P."/>
        </authorList>
    </citation>
    <scope>NUCLEOTIDE SEQUENCE [LARGE SCALE GENOMIC DNA]</scope>
    <source>
        <strain evidence="5">Ec32 / CCAP1310/4</strain>
    </source>
</reference>
<dbReference type="Pfam" id="PF00023">
    <property type="entry name" value="Ank"/>
    <property type="match status" value="1"/>
</dbReference>
<proteinExistence type="predicted"/>
<dbReference type="PROSITE" id="PS50297">
    <property type="entry name" value="ANK_REP_REGION"/>
    <property type="match status" value="1"/>
</dbReference>
<dbReference type="InParanoid" id="D7FUJ7"/>
<evidence type="ECO:0000313" key="5">
    <source>
        <dbReference type="Proteomes" id="UP000002630"/>
    </source>
</evidence>
<evidence type="ECO:0000256" key="1">
    <source>
        <dbReference type="ARBA" id="ARBA00022737"/>
    </source>
</evidence>
<keyword evidence="2 3" id="KW-0040">ANK repeat</keyword>
<gene>
    <name evidence="4" type="ORF">Esi_0270_0047</name>
</gene>
<dbReference type="STRING" id="2880.D7FUJ7"/>